<evidence type="ECO:0000313" key="4">
    <source>
        <dbReference type="Proteomes" id="UP000807306"/>
    </source>
</evidence>
<gene>
    <name evidence="3" type="ORF">CPB83DRAFT_501346</name>
</gene>
<comment type="caution">
    <text evidence="3">The sequence shown here is derived from an EMBL/GenBank/DDBJ whole genome shotgun (WGS) entry which is preliminary data.</text>
</comment>
<protein>
    <recommendedName>
        <fullName evidence="2">Nephrocystin 3-like N-terminal domain-containing protein</fullName>
    </recommendedName>
</protein>
<dbReference type="AlphaFoldDB" id="A0A9P6EBZ3"/>
<dbReference type="OrthoDB" id="5967843at2759"/>
<evidence type="ECO:0000313" key="3">
    <source>
        <dbReference type="EMBL" id="KAF9526152.1"/>
    </source>
</evidence>
<feature type="domain" description="Nephrocystin 3-like N-terminal" evidence="2">
    <location>
        <begin position="80"/>
        <end position="232"/>
    </location>
</feature>
<sequence length="426" mass="47833">MSHHPRISLFSGSQNLTFTDSSFTVNNHESRTSGVHLLSQMISKDAMYDSSARNPPPRCHAETRELALDNVITFVDDPEPEEAVMWMNAPFGHGKSAVMQTVIETLIASGRKHRVAGAFFFGRDKEGRDKAHYLLPVILYQVANHIPEMYEHVNNAINADPILPSKSIEAQLIPLLVIPFQHCSPSSTHTPTVFIDGLDECGTTAAQHSVLKMISDAIAVHRVPLRFVIASRPEAHLAESFNKEPLHATTRFFMLDDDFASLWQYLRDGFNEIYEARAEEMSEILAPWPSDSTINDLVWRASGQYLFASTILRFVGDEYSNPVEQLQVILTLHPRRSSAFSEMDDLYTQILNICPVHLRDLLLRVLGAIIIIENPTIAALSDLLDETISNITTVLRGLRAVIKVHELPVSYRNFHKFISPRLEASG</sequence>
<dbReference type="PANTHER" id="PTHR10039">
    <property type="entry name" value="AMELOGENIN"/>
    <property type="match status" value="1"/>
</dbReference>
<keyword evidence="4" id="KW-1185">Reference proteome</keyword>
<name>A0A9P6EBZ3_9AGAR</name>
<proteinExistence type="predicted"/>
<dbReference type="InterPro" id="IPR056884">
    <property type="entry name" value="NPHP3-like_N"/>
</dbReference>
<accession>A0A9P6EBZ3</accession>
<evidence type="ECO:0000256" key="1">
    <source>
        <dbReference type="ARBA" id="ARBA00022737"/>
    </source>
</evidence>
<reference evidence="3" key="1">
    <citation type="submission" date="2020-11" db="EMBL/GenBank/DDBJ databases">
        <authorList>
            <consortium name="DOE Joint Genome Institute"/>
            <person name="Ahrendt S."/>
            <person name="Riley R."/>
            <person name="Andreopoulos W."/>
            <person name="Labutti K."/>
            <person name="Pangilinan J."/>
            <person name="Ruiz-Duenas F.J."/>
            <person name="Barrasa J.M."/>
            <person name="Sanchez-Garcia M."/>
            <person name="Camarero S."/>
            <person name="Miyauchi S."/>
            <person name="Serrano A."/>
            <person name="Linde D."/>
            <person name="Babiker R."/>
            <person name="Drula E."/>
            <person name="Ayuso-Fernandez I."/>
            <person name="Pacheco R."/>
            <person name="Padilla G."/>
            <person name="Ferreira P."/>
            <person name="Barriuso J."/>
            <person name="Kellner H."/>
            <person name="Castanera R."/>
            <person name="Alfaro M."/>
            <person name="Ramirez L."/>
            <person name="Pisabarro A.G."/>
            <person name="Kuo A."/>
            <person name="Tritt A."/>
            <person name="Lipzen A."/>
            <person name="He G."/>
            <person name="Yan M."/>
            <person name="Ng V."/>
            <person name="Cullen D."/>
            <person name="Martin F."/>
            <person name="Rosso M.-N."/>
            <person name="Henrissat B."/>
            <person name="Hibbett D."/>
            <person name="Martinez A.T."/>
            <person name="Grigoriev I.V."/>
        </authorList>
    </citation>
    <scope>NUCLEOTIDE SEQUENCE</scope>
    <source>
        <strain evidence="3">CBS 506.95</strain>
    </source>
</reference>
<keyword evidence="1" id="KW-0677">Repeat</keyword>
<dbReference type="Proteomes" id="UP000807306">
    <property type="component" value="Unassembled WGS sequence"/>
</dbReference>
<dbReference type="EMBL" id="MU157875">
    <property type="protein sequence ID" value="KAF9526152.1"/>
    <property type="molecule type" value="Genomic_DNA"/>
</dbReference>
<dbReference type="Pfam" id="PF24883">
    <property type="entry name" value="NPHP3_N"/>
    <property type="match status" value="1"/>
</dbReference>
<dbReference type="PANTHER" id="PTHR10039:SF14">
    <property type="entry name" value="NACHT DOMAIN-CONTAINING PROTEIN"/>
    <property type="match status" value="1"/>
</dbReference>
<organism evidence="3 4">
    <name type="scientific">Crepidotus variabilis</name>
    <dbReference type="NCBI Taxonomy" id="179855"/>
    <lineage>
        <taxon>Eukaryota</taxon>
        <taxon>Fungi</taxon>
        <taxon>Dikarya</taxon>
        <taxon>Basidiomycota</taxon>
        <taxon>Agaricomycotina</taxon>
        <taxon>Agaricomycetes</taxon>
        <taxon>Agaricomycetidae</taxon>
        <taxon>Agaricales</taxon>
        <taxon>Agaricineae</taxon>
        <taxon>Crepidotaceae</taxon>
        <taxon>Crepidotus</taxon>
    </lineage>
</organism>
<evidence type="ECO:0000259" key="2">
    <source>
        <dbReference type="Pfam" id="PF24883"/>
    </source>
</evidence>